<gene>
    <name evidence="2" type="ORF">M422DRAFT_248175</name>
</gene>
<reference evidence="2 3" key="1">
    <citation type="submission" date="2014-06" db="EMBL/GenBank/DDBJ databases">
        <title>Evolutionary Origins and Diversification of the Mycorrhizal Mutualists.</title>
        <authorList>
            <consortium name="DOE Joint Genome Institute"/>
            <consortium name="Mycorrhizal Genomics Consortium"/>
            <person name="Kohler A."/>
            <person name="Kuo A."/>
            <person name="Nagy L.G."/>
            <person name="Floudas D."/>
            <person name="Copeland A."/>
            <person name="Barry K.W."/>
            <person name="Cichocki N."/>
            <person name="Veneault-Fourrey C."/>
            <person name="LaButti K."/>
            <person name="Lindquist E.A."/>
            <person name="Lipzen A."/>
            <person name="Lundell T."/>
            <person name="Morin E."/>
            <person name="Murat C."/>
            <person name="Riley R."/>
            <person name="Ohm R."/>
            <person name="Sun H."/>
            <person name="Tunlid A."/>
            <person name="Henrissat B."/>
            <person name="Grigoriev I.V."/>
            <person name="Hibbett D.S."/>
            <person name="Martin F."/>
        </authorList>
    </citation>
    <scope>NUCLEOTIDE SEQUENCE [LARGE SCALE GENOMIC DNA]</scope>
    <source>
        <strain evidence="2 3">SS14</strain>
    </source>
</reference>
<name>A0A0C9VJ69_SPHS4</name>
<protein>
    <submittedName>
        <fullName evidence="2">Uncharacterized protein</fullName>
    </submittedName>
</protein>
<organism evidence="2 3">
    <name type="scientific">Sphaerobolus stellatus (strain SS14)</name>
    <dbReference type="NCBI Taxonomy" id="990650"/>
    <lineage>
        <taxon>Eukaryota</taxon>
        <taxon>Fungi</taxon>
        <taxon>Dikarya</taxon>
        <taxon>Basidiomycota</taxon>
        <taxon>Agaricomycotina</taxon>
        <taxon>Agaricomycetes</taxon>
        <taxon>Phallomycetidae</taxon>
        <taxon>Geastrales</taxon>
        <taxon>Sphaerobolaceae</taxon>
        <taxon>Sphaerobolus</taxon>
    </lineage>
</organism>
<dbReference type="EMBL" id="KN837099">
    <property type="protein sequence ID" value="KIJ48024.1"/>
    <property type="molecule type" value="Genomic_DNA"/>
</dbReference>
<dbReference type="AlphaFoldDB" id="A0A0C9VJ69"/>
<keyword evidence="1" id="KW-1133">Transmembrane helix</keyword>
<evidence type="ECO:0000313" key="3">
    <source>
        <dbReference type="Proteomes" id="UP000054279"/>
    </source>
</evidence>
<dbReference type="HOGENOM" id="CLU_1788030_0_0_1"/>
<keyword evidence="1" id="KW-0472">Membrane</keyword>
<accession>A0A0C9VJ69</accession>
<keyword evidence="3" id="KW-1185">Reference proteome</keyword>
<sequence>MLLLPIATASTAHQQFVKSRLGDVDSTASQDFNTARSLIQKNWVFFAALIIGASSLMSATAAPASAMPSPLLFSLRGLRAPINSYTTPPLRSQWINTAWPGLAASLAGMQASRVICRGRRSRIIPAPANRNIILPRYLSERGIKL</sequence>
<proteinExistence type="predicted"/>
<keyword evidence="1" id="KW-0812">Transmembrane</keyword>
<feature type="transmembrane region" description="Helical" evidence="1">
    <location>
        <begin position="43"/>
        <end position="66"/>
    </location>
</feature>
<dbReference type="Proteomes" id="UP000054279">
    <property type="component" value="Unassembled WGS sequence"/>
</dbReference>
<evidence type="ECO:0000313" key="2">
    <source>
        <dbReference type="EMBL" id="KIJ48024.1"/>
    </source>
</evidence>
<evidence type="ECO:0000256" key="1">
    <source>
        <dbReference type="SAM" id="Phobius"/>
    </source>
</evidence>